<organism evidence="2 3">
    <name type="scientific">Streptomyces catenulae</name>
    <dbReference type="NCBI Taxonomy" id="66875"/>
    <lineage>
        <taxon>Bacteria</taxon>
        <taxon>Bacillati</taxon>
        <taxon>Actinomycetota</taxon>
        <taxon>Actinomycetes</taxon>
        <taxon>Kitasatosporales</taxon>
        <taxon>Streptomycetaceae</taxon>
        <taxon>Streptomyces</taxon>
    </lineage>
</organism>
<evidence type="ECO:0000313" key="2">
    <source>
        <dbReference type="EMBL" id="MEU3709110.1"/>
    </source>
</evidence>
<feature type="region of interest" description="Disordered" evidence="1">
    <location>
        <begin position="23"/>
        <end position="85"/>
    </location>
</feature>
<feature type="compositionally biased region" description="Low complexity" evidence="1">
    <location>
        <begin position="54"/>
        <end position="72"/>
    </location>
</feature>
<keyword evidence="3" id="KW-1185">Reference proteome</keyword>
<comment type="caution">
    <text evidence="2">The sequence shown here is derived from an EMBL/GenBank/DDBJ whole genome shotgun (WGS) entry which is preliminary data.</text>
</comment>
<dbReference type="Proteomes" id="UP001550853">
    <property type="component" value="Unassembled WGS sequence"/>
</dbReference>
<evidence type="ECO:0000313" key="3">
    <source>
        <dbReference type="Proteomes" id="UP001550853"/>
    </source>
</evidence>
<sequence>MSAVVTAAAHAVSRAGNPVVTAVVGRTATGRPAPAARTRRDRRPALAPEPPPGTSTAATRAGRTAPAPRYGRVPGSGDGFPTRHS</sequence>
<name>A0ABV2YTN6_9ACTN</name>
<evidence type="ECO:0000256" key="1">
    <source>
        <dbReference type="SAM" id="MobiDB-lite"/>
    </source>
</evidence>
<accession>A0ABV2YTN6</accession>
<protein>
    <submittedName>
        <fullName evidence="2">Uncharacterized protein</fullName>
    </submittedName>
</protein>
<proteinExistence type="predicted"/>
<gene>
    <name evidence="2" type="ORF">AB0E61_03310</name>
</gene>
<dbReference type="RefSeq" id="WP_030287914.1">
    <property type="nucleotide sequence ID" value="NZ_JBEZVI010000002.1"/>
</dbReference>
<dbReference type="EMBL" id="JBEZVI010000002">
    <property type="protein sequence ID" value="MEU3709110.1"/>
    <property type="molecule type" value="Genomic_DNA"/>
</dbReference>
<feature type="compositionally biased region" description="Low complexity" evidence="1">
    <location>
        <begin position="23"/>
        <end position="36"/>
    </location>
</feature>
<reference evidence="2 3" key="1">
    <citation type="submission" date="2024-06" db="EMBL/GenBank/DDBJ databases">
        <title>The Natural Products Discovery Center: Release of the First 8490 Sequenced Strains for Exploring Actinobacteria Biosynthetic Diversity.</title>
        <authorList>
            <person name="Kalkreuter E."/>
            <person name="Kautsar S.A."/>
            <person name="Yang D."/>
            <person name="Bader C.D."/>
            <person name="Teijaro C.N."/>
            <person name="Fluegel L."/>
            <person name="Davis C.M."/>
            <person name="Simpson J.R."/>
            <person name="Lauterbach L."/>
            <person name="Steele A.D."/>
            <person name="Gui C."/>
            <person name="Meng S."/>
            <person name="Li G."/>
            <person name="Viehrig K."/>
            <person name="Ye F."/>
            <person name="Su P."/>
            <person name="Kiefer A.F."/>
            <person name="Nichols A."/>
            <person name="Cepeda A.J."/>
            <person name="Yan W."/>
            <person name="Fan B."/>
            <person name="Jiang Y."/>
            <person name="Adhikari A."/>
            <person name="Zheng C.-J."/>
            <person name="Schuster L."/>
            <person name="Cowan T.M."/>
            <person name="Smanski M.J."/>
            <person name="Chevrette M.G."/>
            <person name="De Carvalho L.P.S."/>
            <person name="Shen B."/>
        </authorList>
    </citation>
    <scope>NUCLEOTIDE SEQUENCE [LARGE SCALE GENOMIC DNA]</scope>
    <source>
        <strain evidence="2 3">NPDC033039</strain>
    </source>
</reference>